<feature type="compositionally biased region" description="Low complexity" evidence="1">
    <location>
        <begin position="81"/>
        <end position="94"/>
    </location>
</feature>
<reference evidence="3" key="1">
    <citation type="submission" date="2003-08" db="EMBL/GenBank/DDBJ databases">
        <authorList>
            <person name="Birren B."/>
            <person name="Nusbaum C."/>
            <person name="Abebe A."/>
            <person name="Abouelleil A."/>
            <person name="Adekoya E."/>
            <person name="Ait-zahra M."/>
            <person name="Allen N."/>
            <person name="Allen T."/>
            <person name="An P."/>
            <person name="Anderson M."/>
            <person name="Anderson S."/>
            <person name="Arachchi H."/>
            <person name="Armbruster J."/>
            <person name="Bachantsang P."/>
            <person name="Baldwin J."/>
            <person name="Barry A."/>
            <person name="Bayul T."/>
            <person name="Blitshsteyn B."/>
            <person name="Bloom T."/>
            <person name="Blye J."/>
            <person name="Boguslavskiy L."/>
            <person name="Borowsky M."/>
            <person name="Boukhgalter B."/>
            <person name="Brunache A."/>
            <person name="Butler J."/>
            <person name="Calixte N."/>
            <person name="Calvo S."/>
            <person name="Camarata J."/>
            <person name="Campo K."/>
            <person name="Chang J."/>
            <person name="Cheshatsang Y."/>
            <person name="Citroen M."/>
            <person name="Collymore A."/>
            <person name="Considine T."/>
            <person name="Cook A."/>
            <person name="Cooke P."/>
            <person name="Corum B."/>
            <person name="Cuomo C."/>
            <person name="David R."/>
            <person name="Dawoe T."/>
            <person name="Degray S."/>
            <person name="Dodge S."/>
            <person name="Dooley K."/>
            <person name="Dorje P."/>
            <person name="Dorjee K."/>
            <person name="Dorris L."/>
            <person name="Duffey N."/>
            <person name="Dupes A."/>
            <person name="Elkins T."/>
            <person name="Engels R."/>
            <person name="Erickson J."/>
            <person name="Farina A."/>
            <person name="Faro S."/>
            <person name="Ferreira P."/>
            <person name="Fischer H."/>
            <person name="Fitzgerald M."/>
            <person name="Foley K."/>
            <person name="Gage D."/>
            <person name="Galagan J."/>
            <person name="Gearin G."/>
            <person name="Gnerre S."/>
            <person name="Gnirke A."/>
            <person name="Goyette A."/>
            <person name="Graham J."/>
            <person name="Grandbois E."/>
            <person name="Gyaltsen K."/>
            <person name="Hafez N."/>
            <person name="Hagopian D."/>
            <person name="Hagos B."/>
            <person name="Hall J."/>
            <person name="Hatcher B."/>
            <person name="Heller A."/>
            <person name="Higgins H."/>
            <person name="Honan T."/>
            <person name="Horn A."/>
            <person name="Houde N."/>
            <person name="Hughes L."/>
            <person name="Hulme W."/>
            <person name="Husby E."/>
            <person name="Iliev I."/>
            <person name="Jaffe D."/>
            <person name="Jones C."/>
            <person name="Kamal M."/>
            <person name="Kamat A."/>
            <person name="Kamvysselis M."/>
            <person name="Karlsson E."/>
            <person name="Kells C."/>
            <person name="Kieu A."/>
            <person name="Kisner P."/>
            <person name="Kodira C."/>
            <person name="Kulbokas E."/>
            <person name="Labutti K."/>
            <person name="Lama D."/>
            <person name="Landers T."/>
            <person name="Leger J."/>
            <person name="Levine S."/>
            <person name="Lewis D."/>
            <person name="Lewis T."/>
            <person name="Lindblad-toh K."/>
            <person name="Liu X."/>
            <person name="Lokyitsang T."/>
            <person name="Lokyitsang Y."/>
            <person name="Lucien O."/>
            <person name="Lui A."/>
            <person name="Ma L.J."/>
            <person name="Mabbitt R."/>
            <person name="Macdonald J."/>
            <person name="Maclean C."/>
            <person name="Major J."/>
            <person name="Manning J."/>
            <person name="Marabella R."/>
            <person name="Maru K."/>
            <person name="Matthews C."/>
            <person name="Mauceli E."/>
            <person name="Mccarthy M."/>
            <person name="Mcdonough S."/>
            <person name="Mcghee T."/>
            <person name="Meldrim J."/>
            <person name="Meneus L."/>
            <person name="Mesirov J."/>
            <person name="Mihalev A."/>
            <person name="Mihova T."/>
            <person name="Mikkelsen T."/>
            <person name="Mlenga V."/>
            <person name="Moru K."/>
            <person name="Mozes J."/>
            <person name="Mulrain L."/>
            <person name="Munson G."/>
            <person name="Naylor J."/>
            <person name="Newes C."/>
            <person name="Nguyen C."/>
            <person name="Nguyen N."/>
            <person name="Nguyen T."/>
            <person name="Nicol R."/>
            <person name="Nielsen C."/>
            <person name="Nizzari M."/>
            <person name="Norbu C."/>
            <person name="Norbu N."/>
            <person name="O'donnell P."/>
            <person name="Okoawo O."/>
            <person name="O'leary S."/>
            <person name="Omotosho B."/>
            <person name="O'neill K."/>
            <person name="Osman S."/>
            <person name="Parker S."/>
            <person name="Perrin D."/>
            <person name="Phunkhang P."/>
            <person name="Piqani B."/>
            <person name="Purcell S."/>
            <person name="Rachupka T."/>
            <person name="Ramasamy U."/>
            <person name="Rameau R."/>
            <person name="Ray V."/>
            <person name="Raymond C."/>
            <person name="Retta R."/>
            <person name="Richardson S."/>
            <person name="Rise C."/>
            <person name="Rodriguez J."/>
            <person name="Rogers J."/>
            <person name="Rogov P."/>
            <person name="Rutman M."/>
            <person name="Schupbach R."/>
            <person name="Seaman C."/>
            <person name="Settipalli S."/>
            <person name="Sharpe T."/>
            <person name="Sheridan J."/>
            <person name="Sherpa N."/>
            <person name="Shi J."/>
            <person name="Smirnov S."/>
            <person name="Smith C."/>
            <person name="Sougnez C."/>
            <person name="Spencer B."/>
            <person name="Stalker J."/>
            <person name="Stange-thomann N."/>
            <person name="Stavropoulos S."/>
            <person name="Stetson K."/>
            <person name="Stone C."/>
            <person name="Stone S."/>
            <person name="Stubbs M."/>
            <person name="Talamas J."/>
            <person name="Tchuinga P."/>
            <person name="Tenzing P."/>
            <person name="Tesfaye S."/>
            <person name="Theodore J."/>
            <person name="Thoulutsang Y."/>
            <person name="Topham K."/>
            <person name="Towey S."/>
            <person name="Tsamla T."/>
            <person name="Tsomo N."/>
            <person name="Vallee D."/>
            <person name="Vassiliev H."/>
            <person name="Venkataraman V."/>
            <person name="Vinson J."/>
            <person name="Vo A."/>
            <person name="Wade C."/>
            <person name="Wang S."/>
            <person name="Wangchuk T."/>
            <person name="Wangdi T."/>
            <person name="Whittaker C."/>
            <person name="Wilkinson J."/>
            <person name="Wu Y."/>
            <person name="Wyman D."/>
            <person name="Yadav S."/>
            <person name="Yang S."/>
            <person name="Yang X."/>
            <person name="Yeager S."/>
            <person name="Yee E."/>
            <person name="Young G."/>
            <person name="Zainoun J."/>
            <person name="Zembeck L."/>
            <person name="Zimmer A."/>
            <person name="Zody M."/>
            <person name="Lander E."/>
        </authorList>
    </citation>
    <scope>NUCLEOTIDE SEQUENCE [LARGE SCALE GENOMIC DNA]</scope>
</reference>
<reference evidence="2" key="2">
    <citation type="submission" date="2025-08" db="UniProtKB">
        <authorList>
            <consortium name="Ensembl"/>
        </authorList>
    </citation>
    <scope>IDENTIFICATION</scope>
</reference>
<name>H2YU48_CIOSA</name>
<proteinExistence type="predicted"/>
<dbReference type="Ensembl" id="ENSCSAVT00000008972.1">
    <property type="protein sequence ID" value="ENSCSAVP00000008858.1"/>
    <property type="gene ID" value="ENSCSAVG00000005255.1"/>
</dbReference>
<dbReference type="Proteomes" id="UP000007875">
    <property type="component" value="Unassembled WGS sequence"/>
</dbReference>
<evidence type="ECO:0000256" key="1">
    <source>
        <dbReference type="SAM" id="MobiDB-lite"/>
    </source>
</evidence>
<sequence length="153" mass="16753">MVASSSCTFDDAAESDVFSNPFSALEHLEGGKRKLIDEPSLALLEMTFELSNPSDLRSMWQKELKTPTKSQRPRSYFSGETSHSTVSPPSTLHPLSPPHSLHHSGSSSPGSPRPSSGATPDHGKCRGCDYQRAKHRAMLLSPRGNDLASWWCM</sequence>
<feature type="region of interest" description="Disordered" evidence="1">
    <location>
        <begin position="55"/>
        <end position="125"/>
    </location>
</feature>
<keyword evidence="3" id="KW-1185">Reference proteome</keyword>
<organism evidence="2 3">
    <name type="scientific">Ciona savignyi</name>
    <name type="common">Pacific transparent sea squirt</name>
    <dbReference type="NCBI Taxonomy" id="51511"/>
    <lineage>
        <taxon>Eukaryota</taxon>
        <taxon>Metazoa</taxon>
        <taxon>Chordata</taxon>
        <taxon>Tunicata</taxon>
        <taxon>Ascidiacea</taxon>
        <taxon>Phlebobranchia</taxon>
        <taxon>Cionidae</taxon>
        <taxon>Ciona</taxon>
    </lineage>
</organism>
<dbReference type="GeneTree" id="ENSGT00660000096808"/>
<reference evidence="2" key="3">
    <citation type="submission" date="2025-09" db="UniProtKB">
        <authorList>
            <consortium name="Ensembl"/>
        </authorList>
    </citation>
    <scope>IDENTIFICATION</scope>
</reference>
<dbReference type="AlphaFoldDB" id="H2YU48"/>
<accession>H2YU48</accession>
<protein>
    <submittedName>
        <fullName evidence="2">Uncharacterized protein</fullName>
    </submittedName>
</protein>
<evidence type="ECO:0000313" key="2">
    <source>
        <dbReference type="Ensembl" id="ENSCSAVP00000008858.1"/>
    </source>
</evidence>
<dbReference type="HOGENOM" id="CLU_1717322_0_0_1"/>
<evidence type="ECO:0000313" key="3">
    <source>
        <dbReference type="Proteomes" id="UP000007875"/>
    </source>
</evidence>
<dbReference type="InParanoid" id="H2YU48"/>
<feature type="compositionally biased region" description="Low complexity" evidence="1">
    <location>
        <begin position="103"/>
        <end position="117"/>
    </location>
</feature>